<gene>
    <name evidence="1" type="ORF">METZ01_LOCUS297401</name>
</gene>
<evidence type="ECO:0000313" key="1">
    <source>
        <dbReference type="EMBL" id="SVC44547.1"/>
    </source>
</evidence>
<protein>
    <submittedName>
        <fullName evidence="1">Uncharacterized protein</fullName>
    </submittedName>
</protein>
<dbReference type="EMBL" id="UINC01091630">
    <property type="protein sequence ID" value="SVC44547.1"/>
    <property type="molecule type" value="Genomic_DNA"/>
</dbReference>
<dbReference type="PANTHER" id="PTHR34183">
    <property type="entry name" value="ENDOLYTIC PEPTIDOGLYCAN TRANSGLYCOSYLASE RLPA"/>
    <property type="match status" value="1"/>
</dbReference>
<sequence>MISCQLQNNYNPSTIIDDERNFIKKAIISEKKPTVSEKKATVSEKNTIVSENKDVTTKVNTLKYIVGDPYFIDGVEYIPSENYSFNQVGLATYYDKELHNQKTVNNDLNKVTELLGRHKTLPIPSIVKITNLENGFSLVIKINDRHDDNSSIIQVSRKTAQLLRFYKSKIARVKVEIIADPSKQMKIVTQSMNETNFNDTIESVPTEDVYITTLEDNLISEKLNNDNFNSPIEMGFEEVTNQDLYLKVYGFNSYIELKNLISVLGINYKFLTQKE</sequence>
<name>A0A382MA51_9ZZZZ</name>
<proteinExistence type="predicted"/>
<dbReference type="InterPro" id="IPR036908">
    <property type="entry name" value="RlpA-like_sf"/>
</dbReference>
<dbReference type="PANTHER" id="PTHR34183:SF1">
    <property type="entry name" value="ENDOLYTIC PEPTIDOGLYCAN TRANSGLYCOSYLASE RLPA"/>
    <property type="match status" value="1"/>
</dbReference>
<reference evidence="1" key="1">
    <citation type="submission" date="2018-05" db="EMBL/GenBank/DDBJ databases">
        <authorList>
            <person name="Lanie J.A."/>
            <person name="Ng W.-L."/>
            <person name="Kazmierczak K.M."/>
            <person name="Andrzejewski T.M."/>
            <person name="Davidsen T.M."/>
            <person name="Wayne K.J."/>
            <person name="Tettelin H."/>
            <person name="Glass J.I."/>
            <person name="Rusch D."/>
            <person name="Podicherti R."/>
            <person name="Tsui H.-C.T."/>
            <person name="Winkler M.E."/>
        </authorList>
    </citation>
    <scope>NUCLEOTIDE SEQUENCE</scope>
</reference>
<feature type="non-terminal residue" evidence="1">
    <location>
        <position position="275"/>
    </location>
</feature>
<dbReference type="AlphaFoldDB" id="A0A382MA51"/>
<dbReference type="CDD" id="cd22268">
    <property type="entry name" value="DPBB_RlpA-like"/>
    <property type="match status" value="1"/>
</dbReference>
<organism evidence="1">
    <name type="scientific">marine metagenome</name>
    <dbReference type="NCBI Taxonomy" id="408172"/>
    <lineage>
        <taxon>unclassified sequences</taxon>
        <taxon>metagenomes</taxon>
        <taxon>ecological metagenomes</taxon>
    </lineage>
</organism>
<accession>A0A382MA51</accession>
<dbReference type="Gene3D" id="2.40.40.10">
    <property type="entry name" value="RlpA-like domain"/>
    <property type="match status" value="1"/>
</dbReference>